<keyword evidence="4" id="KW-0472">Membrane</keyword>
<comment type="caution">
    <text evidence="6">The sequence shown here is derived from an EMBL/GenBank/DDBJ whole genome shotgun (WGS) entry which is preliminary data.</text>
</comment>
<dbReference type="InterPro" id="IPR018060">
    <property type="entry name" value="HTH_AraC"/>
</dbReference>
<gene>
    <name evidence="6" type="ORF">DQG23_09935</name>
</gene>
<dbReference type="InterPro" id="IPR020449">
    <property type="entry name" value="Tscrpt_reg_AraC-type_HTH"/>
</dbReference>
<dbReference type="GO" id="GO:0043565">
    <property type="term" value="F:sequence-specific DNA binding"/>
    <property type="evidence" value="ECO:0007669"/>
    <property type="project" value="InterPro"/>
</dbReference>
<evidence type="ECO:0000256" key="4">
    <source>
        <dbReference type="SAM" id="Phobius"/>
    </source>
</evidence>
<dbReference type="SMART" id="SM00342">
    <property type="entry name" value="HTH_ARAC"/>
    <property type="match status" value="1"/>
</dbReference>
<evidence type="ECO:0000313" key="7">
    <source>
        <dbReference type="Proteomes" id="UP000250369"/>
    </source>
</evidence>
<dbReference type="Gene3D" id="1.10.10.60">
    <property type="entry name" value="Homeodomain-like"/>
    <property type="match status" value="2"/>
</dbReference>
<dbReference type="PANTHER" id="PTHR43280:SF28">
    <property type="entry name" value="HTH-TYPE TRANSCRIPTIONAL ACTIVATOR RHAS"/>
    <property type="match status" value="1"/>
</dbReference>
<dbReference type="GO" id="GO:0003700">
    <property type="term" value="F:DNA-binding transcription factor activity"/>
    <property type="evidence" value="ECO:0007669"/>
    <property type="project" value="InterPro"/>
</dbReference>
<keyword evidence="2" id="KW-0238">DNA-binding</keyword>
<feature type="transmembrane region" description="Helical" evidence="4">
    <location>
        <begin position="294"/>
        <end position="315"/>
    </location>
</feature>
<dbReference type="Proteomes" id="UP000250369">
    <property type="component" value="Unassembled WGS sequence"/>
</dbReference>
<keyword evidence="7" id="KW-1185">Reference proteome</keyword>
<accession>A0A329MPP4</accession>
<sequence>MRKLHQLFLNKDRSTTLFLRLLFGFLCIILLLSSLTVYSFLVSKQNVRKEIVKYNTLMLNHTMDSYEKHFDMIKKQMQYFFLSEKAQSLHTNPRYIDFPVIQQDIIAFVSNAQLFVYNIVFYSKRDGLILEKGASTDVNTMFNVFYKNEAYPPEFWRGQFDADYSFHIFPAAVFGNHIYRDQQLTHGELIPVVIKKAGSSDFLMVVFLDSSKMNEAFHRTVNEDFMIYNDNGQTLFRRSAQGQFVDSAELRSHRGTAFILDDTYYFQVKGGGSGLTYVQRVPVERIASQTRLNITLIAALVISVAASIVISWVFAAGINNPLQKMIGAIRGENDVGGFRSSIREFNIIRHQIQDKNKMHKHLSFLHQLKAIRSPDEKAPSAFADKPFLFVLFHAMSGREEDREHSSFQTWLNYMNVCMEDRMAKAFPDSLTFRIENNQIVSLVYSDRREQLIALLTRLDHLFEQDKAFGTVTIAVSSVYDDSGQIADAYREVQRLVRERRMINKTQIVTEREEPQDAIGFTADQWKEFQANLREGNAEQLANLIKRAFGKWQGKEPTASALWEFGGDLIGKIKSEASPLVIGPGKLQAIFEHADSRMQVCMTMADLERLMIEWCTKASEAFKEKKQLKDPVTSFIVEYVNEHLAEEIYLDVLAERLNLSGGYLSTYFKEKTGMNIVDFINETRIMKATNLLADNKYKIQDVAEAVGYRNITSFNRMFKKYIGATPSEFRKRPDSDI</sequence>
<dbReference type="InterPro" id="IPR018062">
    <property type="entry name" value="HTH_AraC-typ_CS"/>
</dbReference>
<reference evidence="6 7" key="1">
    <citation type="journal article" date="2009" name="Int. J. Syst. Evol. Microbiol.">
        <title>Paenibacillus contaminans sp. nov., isolated from a contaminated laboratory plate.</title>
        <authorList>
            <person name="Chou J.H."/>
            <person name="Lee J.H."/>
            <person name="Lin M.C."/>
            <person name="Chang P.S."/>
            <person name="Arun A.B."/>
            <person name="Young C.C."/>
            <person name="Chen W.M."/>
        </authorList>
    </citation>
    <scope>NUCLEOTIDE SEQUENCE [LARGE SCALE GENOMIC DNA]</scope>
    <source>
        <strain evidence="6 7">CKOBP-6</strain>
    </source>
</reference>
<dbReference type="SUPFAM" id="SSF46689">
    <property type="entry name" value="Homeodomain-like"/>
    <property type="match status" value="2"/>
</dbReference>
<proteinExistence type="predicted"/>
<evidence type="ECO:0000259" key="5">
    <source>
        <dbReference type="PROSITE" id="PS01124"/>
    </source>
</evidence>
<dbReference type="AlphaFoldDB" id="A0A329MPP4"/>
<dbReference type="EMBL" id="QMFB01000004">
    <property type="protein sequence ID" value="RAV21572.1"/>
    <property type="molecule type" value="Genomic_DNA"/>
</dbReference>
<protein>
    <recommendedName>
        <fullName evidence="5">HTH araC/xylS-type domain-containing protein</fullName>
    </recommendedName>
</protein>
<evidence type="ECO:0000256" key="2">
    <source>
        <dbReference type="ARBA" id="ARBA00023125"/>
    </source>
</evidence>
<dbReference type="RefSeq" id="WP_113030663.1">
    <property type="nucleotide sequence ID" value="NZ_QMFB01000004.1"/>
</dbReference>
<dbReference type="OrthoDB" id="9816335at2"/>
<feature type="domain" description="HTH araC/xylS-type" evidence="5">
    <location>
        <begin position="633"/>
        <end position="731"/>
    </location>
</feature>
<evidence type="ECO:0000256" key="1">
    <source>
        <dbReference type="ARBA" id="ARBA00023015"/>
    </source>
</evidence>
<evidence type="ECO:0000256" key="3">
    <source>
        <dbReference type="ARBA" id="ARBA00023163"/>
    </source>
</evidence>
<keyword evidence="4" id="KW-0812">Transmembrane</keyword>
<keyword evidence="3" id="KW-0804">Transcription</keyword>
<dbReference type="Pfam" id="PF12833">
    <property type="entry name" value="HTH_18"/>
    <property type="match status" value="1"/>
</dbReference>
<keyword evidence="4" id="KW-1133">Transmembrane helix</keyword>
<dbReference type="PRINTS" id="PR00032">
    <property type="entry name" value="HTHARAC"/>
</dbReference>
<feature type="transmembrane region" description="Helical" evidence="4">
    <location>
        <begin position="17"/>
        <end position="41"/>
    </location>
</feature>
<dbReference type="InterPro" id="IPR009057">
    <property type="entry name" value="Homeodomain-like_sf"/>
</dbReference>
<keyword evidence="1" id="KW-0805">Transcription regulation</keyword>
<dbReference type="PANTHER" id="PTHR43280">
    <property type="entry name" value="ARAC-FAMILY TRANSCRIPTIONAL REGULATOR"/>
    <property type="match status" value="1"/>
</dbReference>
<dbReference type="PROSITE" id="PS01124">
    <property type="entry name" value="HTH_ARAC_FAMILY_2"/>
    <property type="match status" value="1"/>
</dbReference>
<dbReference type="PROSITE" id="PS00041">
    <property type="entry name" value="HTH_ARAC_FAMILY_1"/>
    <property type="match status" value="1"/>
</dbReference>
<organism evidence="6 7">
    <name type="scientific">Paenibacillus contaminans</name>
    <dbReference type="NCBI Taxonomy" id="450362"/>
    <lineage>
        <taxon>Bacteria</taxon>
        <taxon>Bacillati</taxon>
        <taxon>Bacillota</taxon>
        <taxon>Bacilli</taxon>
        <taxon>Bacillales</taxon>
        <taxon>Paenibacillaceae</taxon>
        <taxon>Paenibacillus</taxon>
    </lineage>
</organism>
<name>A0A329MPP4_9BACL</name>
<evidence type="ECO:0000313" key="6">
    <source>
        <dbReference type="EMBL" id="RAV21572.1"/>
    </source>
</evidence>